<dbReference type="RefSeq" id="WP_349637807.1">
    <property type="nucleotide sequence ID" value="NZ_CP090958.1"/>
</dbReference>
<sequence length="290" mass="30649">MDNNVAGRSLQAIEALHSCAYFAPETEEALVAAGLRPGRMCYFASRAAPMGEVTAPVVTATFFNFSPGLVARHIPRAWSLAPAQSLIQPRLEAAGRALRRLLGDEAADSADVARAADLAREATDHCRIEGRPLFAGHTALAWPDEPLLVLWHAITLMREHRGDGHIAALVGTGLSGIEALVSHTATNKGFTIPAAIKSRGWSEEDWTAAVQRLAERGVLTPEGELTDAGRQLRIEVETATDAAAIAPWRALGAEKADELVTLGGALARAAVNARAFPAGTFAAGSNRNPD</sequence>
<gene>
    <name evidence="1" type="ORF">LWF01_13050</name>
</gene>
<evidence type="ECO:0008006" key="3">
    <source>
        <dbReference type="Google" id="ProtNLM"/>
    </source>
</evidence>
<keyword evidence="2" id="KW-1185">Reference proteome</keyword>
<organism evidence="1 2">
    <name type="scientific">Saxibacter everestensis</name>
    <dbReference type="NCBI Taxonomy" id="2909229"/>
    <lineage>
        <taxon>Bacteria</taxon>
        <taxon>Bacillati</taxon>
        <taxon>Actinomycetota</taxon>
        <taxon>Actinomycetes</taxon>
        <taxon>Micrococcales</taxon>
        <taxon>Brevibacteriaceae</taxon>
        <taxon>Saxibacter</taxon>
    </lineage>
</organism>
<dbReference type="Pfam" id="PF21863">
    <property type="entry name" value="HTH_67"/>
    <property type="match status" value="1"/>
</dbReference>
<evidence type="ECO:0000313" key="2">
    <source>
        <dbReference type="Proteomes" id="UP001209083"/>
    </source>
</evidence>
<dbReference type="InterPro" id="IPR054058">
    <property type="entry name" value="HTH_67"/>
</dbReference>
<reference evidence="1 2" key="1">
    <citation type="submission" date="2023-05" db="EMBL/GenBank/DDBJ databases">
        <title>Lithophilousrod everest ZFBP1038 complete genpme.</title>
        <authorList>
            <person name="Tian M."/>
        </authorList>
    </citation>
    <scope>NUCLEOTIDE SEQUENCE [LARGE SCALE GENOMIC DNA]</scope>
    <source>
        <strain evidence="1 2">ZFBP1038</strain>
    </source>
</reference>
<evidence type="ECO:0000313" key="1">
    <source>
        <dbReference type="EMBL" id="WGW11025.1"/>
    </source>
</evidence>
<accession>A0ABY8QPX6</accession>
<dbReference type="NCBIfam" id="NF047719">
    <property type="entry name" value="SCO6745_fam_HTH"/>
    <property type="match status" value="1"/>
</dbReference>
<dbReference type="Proteomes" id="UP001209083">
    <property type="component" value="Chromosome"/>
</dbReference>
<dbReference type="EMBL" id="CP090958">
    <property type="protein sequence ID" value="WGW11025.1"/>
    <property type="molecule type" value="Genomic_DNA"/>
</dbReference>
<proteinExistence type="predicted"/>
<name>A0ABY8QPX6_9MICO</name>
<protein>
    <recommendedName>
        <fullName evidence="3">SalK</fullName>
    </recommendedName>
</protein>